<dbReference type="AlphaFoldDB" id="A0A3P8CJU2"/>
<reference evidence="1 2" key="1">
    <citation type="submission" date="2018-11" db="EMBL/GenBank/DDBJ databases">
        <authorList>
            <consortium name="Pathogen Informatics"/>
        </authorList>
    </citation>
    <scope>NUCLEOTIDE SEQUENCE [LARGE SCALE GENOMIC DNA]</scope>
    <source>
        <strain>Denwood</strain>
        <strain evidence="2">Zambia</strain>
    </source>
</reference>
<accession>A0A3P8CJU2</accession>
<sequence>MFAFGTKVMLAGLNSCFSILLLTDREYMIWKDFNYQKYVKLI</sequence>
<proteinExistence type="predicted"/>
<gene>
    <name evidence="1" type="ORF">SMTD_LOCUS7358</name>
</gene>
<dbReference type="Proteomes" id="UP000269396">
    <property type="component" value="Unassembled WGS sequence"/>
</dbReference>
<name>A0A3P8CJU2_9TREM</name>
<organism evidence="1 2">
    <name type="scientific">Schistosoma mattheei</name>
    <dbReference type="NCBI Taxonomy" id="31246"/>
    <lineage>
        <taxon>Eukaryota</taxon>
        <taxon>Metazoa</taxon>
        <taxon>Spiralia</taxon>
        <taxon>Lophotrochozoa</taxon>
        <taxon>Platyhelminthes</taxon>
        <taxon>Trematoda</taxon>
        <taxon>Digenea</taxon>
        <taxon>Strigeidida</taxon>
        <taxon>Schistosomatoidea</taxon>
        <taxon>Schistosomatidae</taxon>
        <taxon>Schistosoma</taxon>
    </lineage>
</organism>
<protein>
    <submittedName>
        <fullName evidence="1">Uncharacterized protein</fullName>
    </submittedName>
</protein>
<keyword evidence="2" id="KW-1185">Reference proteome</keyword>
<evidence type="ECO:0000313" key="2">
    <source>
        <dbReference type="Proteomes" id="UP000269396"/>
    </source>
</evidence>
<evidence type="ECO:0000313" key="1">
    <source>
        <dbReference type="EMBL" id="VDP38962.1"/>
    </source>
</evidence>
<dbReference type="EMBL" id="UZAL01028163">
    <property type="protein sequence ID" value="VDP38962.1"/>
    <property type="molecule type" value="Genomic_DNA"/>
</dbReference>